<dbReference type="PANTHER" id="PTHR12994">
    <property type="entry name" value="SECERNIN"/>
    <property type="match status" value="1"/>
</dbReference>
<evidence type="ECO:0000256" key="2">
    <source>
        <dbReference type="SAM" id="SignalP"/>
    </source>
</evidence>
<protein>
    <recommendedName>
        <fullName evidence="1">Dipeptidase</fullName>
        <ecNumber evidence="1">3.4.-.-</ecNumber>
    </recommendedName>
</protein>
<name>H0UJ74_9BACT</name>
<keyword evidence="1" id="KW-0378">Hydrolase</keyword>
<dbReference type="Gene3D" id="3.60.60.10">
    <property type="entry name" value="Penicillin V Acylase, Chain A"/>
    <property type="match status" value="1"/>
</dbReference>
<keyword evidence="1" id="KW-0645">Protease</keyword>
<evidence type="ECO:0000256" key="1">
    <source>
        <dbReference type="RuleBase" id="RU364089"/>
    </source>
</evidence>
<keyword evidence="2" id="KW-0732">Signal</keyword>
<dbReference type="PANTHER" id="PTHR12994:SF17">
    <property type="entry name" value="LD30995P"/>
    <property type="match status" value="1"/>
</dbReference>
<accession>H0UJ74</accession>
<dbReference type="EMBL" id="CM001376">
    <property type="protein sequence ID" value="EHM12807.1"/>
    <property type="molecule type" value="Genomic_DNA"/>
</dbReference>
<evidence type="ECO:0000313" key="3">
    <source>
        <dbReference type="EMBL" id="EHM12807.1"/>
    </source>
</evidence>
<feature type="chain" id="PRO_5003541919" description="Dipeptidase" evidence="2">
    <location>
        <begin position="26"/>
        <end position="552"/>
    </location>
</feature>
<dbReference type="AlphaFoldDB" id="H0UJ74"/>
<feature type="signal peptide" evidence="2">
    <location>
        <begin position="1"/>
        <end position="25"/>
    </location>
</feature>
<dbReference type="HOGENOM" id="CLU_014823_3_0_0"/>
<keyword evidence="1" id="KW-0224">Dipeptidase</keyword>
<dbReference type="STRING" id="885272.JonanDRAFT_0389"/>
<evidence type="ECO:0000313" key="4">
    <source>
        <dbReference type="Proteomes" id="UP000003806"/>
    </source>
</evidence>
<dbReference type="RefSeq" id="WP_008522563.1">
    <property type="nucleotide sequence ID" value="NZ_CM001376.1"/>
</dbReference>
<dbReference type="Pfam" id="PF03577">
    <property type="entry name" value="Peptidase_C69"/>
    <property type="match status" value="1"/>
</dbReference>
<comment type="similarity">
    <text evidence="1">Belongs to the peptidase C69 family.</text>
</comment>
<sequence>MKLGTVSKSLILATALSALATAAIACTPMGVGKNASADGSVMVSHTCDGWYDQRIQIVKGGKHKPGTMLEIWGDPCVATRPDKPQVKMGVIPQAPETYTYFNVGYPFMNEKGVVMGEFTWSGRDEVASPKGMFYIANLEQLGLARAATAKEAVKVMGKMAEKYGYCDGGETLIVGDGNEAWVFEVCGGGLLWTPESGKPGAHWVATRIPDDGFFVGANRARTQVVDFNDKENVMTSTDLTALPEEMGWWKKGTPFNFEKIFNPEPYGYPFYQSRREWRALSLVAPSKKWELRDDHSQYPMFVTPDKKLTVQDLMKIYGDHLEGTPYDLTKDKAAGPFGNPTRWQVAKDQKPKGREGEDWERSIALFRCSYSFISQSRADLPEPVSTVLWFGEDAPDTTVYVPIYCGVTTIPAPWTRGDRAKFDRNSAWWAFNLVNNWANLRWDAMFKDIQAKRATYESKFFADQGKVEAEAVRLYKSSPKKAVQYLTDYTCKSLNTVEKGWWDYAFELIGKYYDGGMIGEKGNFVVLGYPQEYLKSVDFGGTSVKDQKTLAK</sequence>
<reference evidence="3 4" key="1">
    <citation type="submission" date="2011-11" db="EMBL/GenBank/DDBJ databases">
        <title>The Noncontiguous Finished genome of Jonquetella anthropi DSM 22815.</title>
        <authorList>
            <consortium name="US DOE Joint Genome Institute (JGI-PGF)"/>
            <person name="Lucas S."/>
            <person name="Copeland A."/>
            <person name="Lapidus A."/>
            <person name="Glavina del Rio T."/>
            <person name="Dalin E."/>
            <person name="Tice H."/>
            <person name="Bruce D."/>
            <person name="Goodwin L."/>
            <person name="Pitluck S."/>
            <person name="Peters L."/>
            <person name="Mikhailova N."/>
            <person name="Held B."/>
            <person name="Kyrpides N."/>
            <person name="Mavromatis K."/>
            <person name="Ivanova N."/>
            <person name="Markowitz V."/>
            <person name="Cheng J.-F."/>
            <person name="Hugenholtz P."/>
            <person name="Woyke T."/>
            <person name="Wu D."/>
            <person name="Gronow S."/>
            <person name="Wellnitz S."/>
            <person name="Brambilla E."/>
            <person name="Klenk H.-P."/>
            <person name="Eisen J.A."/>
        </authorList>
    </citation>
    <scope>NUCLEOTIDE SEQUENCE [LARGE SCALE GENOMIC DNA]</scope>
    <source>
        <strain evidence="3 4">DSM 22815</strain>
    </source>
</reference>
<proteinExistence type="inferred from homology"/>
<dbReference type="GO" id="GO:0070004">
    <property type="term" value="F:cysteine-type exopeptidase activity"/>
    <property type="evidence" value="ECO:0007669"/>
    <property type="project" value="InterPro"/>
</dbReference>
<dbReference type="Proteomes" id="UP000003806">
    <property type="component" value="Chromosome"/>
</dbReference>
<gene>
    <name evidence="3" type="ORF">JonanDRAFT_0389</name>
</gene>
<dbReference type="PROSITE" id="PS51257">
    <property type="entry name" value="PROKAR_LIPOPROTEIN"/>
    <property type="match status" value="1"/>
</dbReference>
<dbReference type="EC" id="3.4.-.-" evidence="1"/>
<comment type="catalytic activity">
    <reaction evidence="1">
        <text>an L-aminoacyl-L-amino acid + H2O = 2 an L-alpha-amino acid</text>
        <dbReference type="Rhea" id="RHEA:48940"/>
        <dbReference type="ChEBI" id="CHEBI:15377"/>
        <dbReference type="ChEBI" id="CHEBI:59869"/>
        <dbReference type="ChEBI" id="CHEBI:77460"/>
    </reaction>
</comment>
<organism evidence="3 4">
    <name type="scientific">Jonquetella anthropi DSM 22815</name>
    <dbReference type="NCBI Taxonomy" id="885272"/>
    <lineage>
        <taxon>Bacteria</taxon>
        <taxon>Thermotogati</taxon>
        <taxon>Synergistota</taxon>
        <taxon>Synergistia</taxon>
        <taxon>Synergistales</taxon>
        <taxon>Dethiosulfovibrionaceae</taxon>
        <taxon>Jonquetella</taxon>
    </lineage>
</organism>
<dbReference type="OrthoDB" id="9764088at2"/>
<dbReference type="InterPro" id="IPR005322">
    <property type="entry name" value="Peptidase_C69"/>
</dbReference>
<dbReference type="GO" id="GO:0006508">
    <property type="term" value="P:proteolysis"/>
    <property type="evidence" value="ECO:0007669"/>
    <property type="project" value="UniProtKB-KW"/>
</dbReference>
<keyword evidence="4" id="KW-1185">Reference proteome</keyword>
<dbReference type="GO" id="GO:0016805">
    <property type="term" value="F:dipeptidase activity"/>
    <property type="evidence" value="ECO:0007669"/>
    <property type="project" value="UniProtKB-KW"/>
</dbReference>
<dbReference type="eggNOG" id="COG4690">
    <property type="taxonomic scope" value="Bacteria"/>
</dbReference>